<keyword evidence="3 5" id="KW-1133">Transmembrane helix</keyword>
<gene>
    <name evidence="7" type="ORF">CO054_01615</name>
</gene>
<proteinExistence type="predicted"/>
<dbReference type="PANTHER" id="PTHR37422">
    <property type="entry name" value="TEICHURONIC ACID BIOSYNTHESIS PROTEIN TUAE"/>
    <property type="match status" value="1"/>
</dbReference>
<comment type="caution">
    <text evidence="7">The sequence shown here is derived from an EMBL/GenBank/DDBJ whole genome shotgun (WGS) entry which is preliminary data.</text>
</comment>
<dbReference type="InterPro" id="IPR007016">
    <property type="entry name" value="O-antigen_ligase-rel_domated"/>
</dbReference>
<dbReference type="InterPro" id="IPR051533">
    <property type="entry name" value="WaaL-like"/>
</dbReference>
<feature type="transmembrane region" description="Helical" evidence="5">
    <location>
        <begin position="330"/>
        <end position="355"/>
    </location>
</feature>
<feature type="transmembrane region" description="Helical" evidence="5">
    <location>
        <begin position="72"/>
        <end position="88"/>
    </location>
</feature>
<dbReference type="Pfam" id="PF04932">
    <property type="entry name" value="Wzy_C"/>
    <property type="match status" value="1"/>
</dbReference>
<dbReference type="AlphaFoldDB" id="A0A2M8ESR4"/>
<feature type="transmembrane region" description="Helical" evidence="5">
    <location>
        <begin position="191"/>
        <end position="208"/>
    </location>
</feature>
<evidence type="ECO:0000256" key="5">
    <source>
        <dbReference type="SAM" id="Phobius"/>
    </source>
</evidence>
<feature type="transmembrane region" description="Helical" evidence="5">
    <location>
        <begin position="292"/>
        <end position="310"/>
    </location>
</feature>
<feature type="transmembrane region" description="Helical" evidence="5">
    <location>
        <begin position="129"/>
        <end position="146"/>
    </location>
</feature>
<dbReference type="EMBL" id="PFSF01000033">
    <property type="protein sequence ID" value="PJC28163.1"/>
    <property type="molecule type" value="Genomic_DNA"/>
</dbReference>
<keyword evidence="4 5" id="KW-0472">Membrane</keyword>
<evidence type="ECO:0000259" key="6">
    <source>
        <dbReference type="Pfam" id="PF04932"/>
    </source>
</evidence>
<keyword evidence="2 5" id="KW-0812">Transmembrane</keyword>
<name>A0A2M8ESR4_9BACT</name>
<feature type="transmembrane region" description="Helical" evidence="5">
    <location>
        <begin position="44"/>
        <end position="60"/>
    </location>
</feature>
<feature type="transmembrane region" description="Helical" evidence="5">
    <location>
        <begin position="362"/>
        <end position="379"/>
    </location>
</feature>
<evidence type="ECO:0000256" key="4">
    <source>
        <dbReference type="ARBA" id="ARBA00023136"/>
    </source>
</evidence>
<feature type="transmembrane region" description="Helical" evidence="5">
    <location>
        <begin position="100"/>
        <end position="117"/>
    </location>
</feature>
<evidence type="ECO:0000256" key="3">
    <source>
        <dbReference type="ARBA" id="ARBA00022989"/>
    </source>
</evidence>
<evidence type="ECO:0000313" key="8">
    <source>
        <dbReference type="Proteomes" id="UP000229816"/>
    </source>
</evidence>
<feature type="transmembrane region" description="Helical" evidence="5">
    <location>
        <begin position="254"/>
        <end position="272"/>
    </location>
</feature>
<accession>A0A2M8ESR4</accession>
<dbReference type="Proteomes" id="UP000229816">
    <property type="component" value="Unassembled WGS sequence"/>
</dbReference>
<organism evidence="7 8">
    <name type="scientific">Candidatus Shapirobacteria bacterium CG_4_9_14_0_2_um_filter_39_11</name>
    <dbReference type="NCBI Taxonomy" id="1974478"/>
    <lineage>
        <taxon>Bacteria</taxon>
        <taxon>Candidatus Shapironibacteriota</taxon>
    </lineage>
</organism>
<comment type="subcellular location">
    <subcellularLocation>
        <location evidence="1">Membrane</location>
        <topology evidence="1">Multi-pass membrane protein</topology>
    </subcellularLocation>
</comment>
<sequence length="404" mass="45844">MTKLQQRLFWLLVFLLPVQFGRHFWPEWSYVMGLRIDYLSPTIYLTDILMVAILGLWGLEKISNFQFPISNFLRRFWWVLAVFAYLLVNSCLAQNQGAALYKSAKIIEFALLGFYIAKNKISLSMIRRPLSIAVVYSSLIAVTQFLKQASLGGVFWWLGERTFNAGTPGIAKAIVNGQLIMRPYATFPHPNVLAGFVLVSLILIGVRCQALGVRKIFHWLAIALGIVAILISFSRSAWVVGLLIGLWLMRKKPLLFTVYCLLSTVGVVAWLAPHFSANEAFSQRLQLIKTTWLMIQATPLIGVGLSNFIVRLPDFWQITGFTYWLQPVHNIYLLVAAETGLVGLVIFLWFLILTFRKLLEIGNWKLVIPLLAILLTGVADHYWLTLQQSQLLFAIILGLAWAKK</sequence>
<reference evidence="8" key="1">
    <citation type="submission" date="2017-09" db="EMBL/GenBank/DDBJ databases">
        <title>Depth-based differentiation of microbial function through sediment-hosted aquifers and enrichment of novel symbionts in the deep terrestrial subsurface.</title>
        <authorList>
            <person name="Probst A.J."/>
            <person name="Ladd B."/>
            <person name="Jarett J.K."/>
            <person name="Geller-Mcgrath D.E."/>
            <person name="Sieber C.M.K."/>
            <person name="Emerson J.B."/>
            <person name="Anantharaman K."/>
            <person name="Thomas B.C."/>
            <person name="Malmstrom R."/>
            <person name="Stieglmeier M."/>
            <person name="Klingl A."/>
            <person name="Woyke T."/>
            <person name="Ryan C.M."/>
            <person name="Banfield J.F."/>
        </authorList>
    </citation>
    <scope>NUCLEOTIDE SEQUENCE [LARGE SCALE GENOMIC DNA]</scope>
</reference>
<feature type="domain" description="O-antigen ligase-related" evidence="6">
    <location>
        <begin position="220"/>
        <end position="348"/>
    </location>
</feature>
<feature type="transmembrane region" description="Helical" evidence="5">
    <location>
        <begin position="220"/>
        <end position="248"/>
    </location>
</feature>
<dbReference type="PANTHER" id="PTHR37422:SF23">
    <property type="entry name" value="TEICHURONIC ACID BIOSYNTHESIS PROTEIN TUAE"/>
    <property type="match status" value="1"/>
</dbReference>
<evidence type="ECO:0000256" key="2">
    <source>
        <dbReference type="ARBA" id="ARBA00022692"/>
    </source>
</evidence>
<evidence type="ECO:0000313" key="7">
    <source>
        <dbReference type="EMBL" id="PJC28163.1"/>
    </source>
</evidence>
<protein>
    <recommendedName>
        <fullName evidence="6">O-antigen ligase-related domain-containing protein</fullName>
    </recommendedName>
</protein>
<evidence type="ECO:0000256" key="1">
    <source>
        <dbReference type="ARBA" id="ARBA00004141"/>
    </source>
</evidence>
<dbReference type="GO" id="GO:0016020">
    <property type="term" value="C:membrane"/>
    <property type="evidence" value="ECO:0007669"/>
    <property type="project" value="UniProtKB-SubCell"/>
</dbReference>